<dbReference type="PANTHER" id="PTHR43547:SF2">
    <property type="entry name" value="HYBRID SIGNAL TRANSDUCTION HISTIDINE KINASE C"/>
    <property type="match status" value="1"/>
</dbReference>
<evidence type="ECO:0000313" key="2">
    <source>
        <dbReference type="EMBL" id="EKC68620.1"/>
    </source>
</evidence>
<gene>
    <name evidence="2" type="ORF">LEA_08703</name>
</gene>
<name>K1TQW2_9ZZZZ</name>
<dbReference type="InterPro" id="IPR036890">
    <property type="entry name" value="HATPase_C_sf"/>
</dbReference>
<evidence type="ECO:0000256" key="1">
    <source>
        <dbReference type="ARBA" id="ARBA00022553"/>
    </source>
</evidence>
<keyword evidence="1" id="KW-0597">Phosphoprotein</keyword>
<protein>
    <submittedName>
        <fullName evidence="2">Two-component hybrid sensor kinase/response regulator</fullName>
    </submittedName>
</protein>
<dbReference type="SUPFAM" id="SSF55874">
    <property type="entry name" value="ATPase domain of HSP90 chaperone/DNA topoisomerase II/histidine kinase"/>
    <property type="match status" value="1"/>
</dbReference>
<dbReference type="AlphaFoldDB" id="K1TQW2"/>
<sequence length="206" mass="23859">RYSYLGSDTDTIIVEAQDMHELRLIQLKEEESNRRLMATALKEAKDMVEMRRNFLAILTREVMAPVQYVSAELYKQENLQERIGEIRTAAEYVLEVIESMSEYEIIEQGKMVIENNSFSLAKLVNGVVTDWKERMNRAKLTLEANFDLDGELCFGDEKRILEIFNHILGNCLLNSEESSTVRVFGTVEKRGDDQFLLSVMFEDWGL</sequence>
<dbReference type="PANTHER" id="PTHR43547">
    <property type="entry name" value="TWO-COMPONENT HISTIDINE KINASE"/>
    <property type="match status" value="1"/>
</dbReference>
<dbReference type="Gene3D" id="3.30.565.10">
    <property type="entry name" value="Histidine kinase-like ATPase, C-terminal domain"/>
    <property type="match status" value="1"/>
</dbReference>
<accession>K1TQW2</accession>
<dbReference type="GO" id="GO:0000155">
    <property type="term" value="F:phosphorelay sensor kinase activity"/>
    <property type="evidence" value="ECO:0007669"/>
    <property type="project" value="TreeGrafter"/>
</dbReference>
<reference evidence="2" key="1">
    <citation type="journal article" date="2013" name="Environ. Microbiol.">
        <title>Microbiota from the distal guts of lean and obese adolescents exhibit partial functional redundancy besides clear differences in community structure.</title>
        <authorList>
            <person name="Ferrer M."/>
            <person name="Ruiz A."/>
            <person name="Lanza F."/>
            <person name="Haange S.B."/>
            <person name="Oberbach A."/>
            <person name="Till H."/>
            <person name="Bargiela R."/>
            <person name="Campoy C."/>
            <person name="Segura M.T."/>
            <person name="Richter M."/>
            <person name="von Bergen M."/>
            <person name="Seifert J."/>
            <person name="Suarez A."/>
        </authorList>
    </citation>
    <scope>NUCLEOTIDE SEQUENCE</scope>
</reference>
<keyword evidence="2" id="KW-0418">Kinase</keyword>
<comment type="caution">
    <text evidence="2">The sequence shown here is derived from an EMBL/GenBank/DDBJ whole genome shotgun (WGS) entry which is preliminary data.</text>
</comment>
<feature type="non-terminal residue" evidence="2">
    <location>
        <position position="206"/>
    </location>
</feature>
<feature type="non-terminal residue" evidence="2">
    <location>
        <position position="1"/>
    </location>
</feature>
<organism evidence="2">
    <name type="scientific">human gut metagenome</name>
    <dbReference type="NCBI Taxonomy" id="408170"/>
    <lineage>
        <taxon>unclassified sequences</taxon>
        <taxon>metagenomes</taxon>
        <taxon>organismal metagenomes</taxon>
    </lineage>
</organism>
<proteinExistence type="predicted"/>
<keyword evidence="2" id="KW-0808">Transferase</keyword>
<dbReference type="EMBL" id="AJWY01005809">
    <property type="protein sequence ID" value="EKC68620.1"/>
    <property type="molecule type" value="Genomic_DNA"/>
</dbReference>